<name>A0ABU3D6E0_9FLAO</name>
<keyword evidence="5 8" id="KW-0812">Transmembrane</keyword>
<keyword evidence="8" id="KW-0472">Membrane</keyword>
<dbReference type="Gene3D" id="3.30.565.10">
    <property type="entry name" value="Histidine kinase-like ATPase, C-terminal domain"/>
    <property type="match status" value="1"/>
</dbReference>
<dbReference type="InterPro" id="IPR005467">
    <property type="entry name" value="His_kinase_dom"/>
</dbReference>
<evidence type="ECO:0000256" key="1">
    <source>
        <dbReference type="ARBA" id="ARBA00000085"/>
    </source>
</evidence>
<evidence type="ECO:0000256" key="3">
    <source>
        <dbReference type="ARBA" id="ARBA00022553"/>
    </source>
</evidence>
<dbReference type="PANTHER" id="PTHR45436">
    <property type="entry name" value="SENSOR HISTIDINE KINASE YKOH"/>
    <property type="match status" value="1"/>
</dbReference>
<dbReference type="InterPro" id="IPR036097">
    <property type="entry name" value="HisK_dim/P_sf"/>
</dbReference>
<keyword evidence="6 10" id="KW-0418">Kinase</keyword>
<comment type="caution">
    <text evidence="10">The sequence shown here is derived from an EMBL/GenBank/DDBJ whole genome shotgun (WGS) entry which is preliminary data.</text>
</comment>
<evidence type="ECO:0000256" key="5">
    <source>
        <dbReference type="ARBA" id="ARBA00022692"/>
    </source>
</evidence>
<evidence type="ECO:0000313" key="10">
    <source>
        <dbReference type="EMBL" id="MDT0676925.1"/>
    </source>
</evidence>
<sequence length="426" mass="49864">MKLLNYTTKYFAGILFILLTLWAVIFYFEMLDEIYDSMDDGLENQKILVIRRARQNHAVLERKEFDDGYYTITETSAKTARNFRESYRDSLMYMLNEEDYEPVRLLESVFQQNGKYYKVKVITSMVEEDDLVEDLLFSIFWLYLGLIVSILVLNNIVLKKIWNPFYKLIEQLKTFSIEKDESISLEKSPIEEFNLLNKSIDKLLQKSVDSYIGQKQFIENASHELQTPLAISINKLELLLEKNELKEEEIATLASVLNNLERLTRFNKSLLLLSKIENQQFVEQEVININEVIYHLEKEFSDLLSHHKMSMEVNAAEEINFKMNKDLAYILFTNLIKNAILHGLPETKVEVDISDNKIIISNFSEAKKLKKKDLFIRFYRLSNNKNSSGLGLAIAKAIIDEYNLELTYSYEKKHSFKVDFSSNISG</sequence>
<dbReference type="EMBL" id="JAVRHK010000006">
    <property type="protein sequence ID" value="MDT0676925.1"/>
    <property type="molecule type" value="Genomic_DNA"/>
</dbReference>
<dbReference type="RefSeq" id="WP_311503269.1">
    <property type="nucleotide sequence ID" value="NZ_JAVRHK010000006.1"/>
</dbReference>
<dbReference type="InterPro" id="IPR050428">
    <property type="entry name" value="TCS_sensor_his_kinase"/>
</dbReference>
<dbReference type="InterPro" id="IPR036890">
    <property type="entry name" value="HATPase_C_sf"/>
</dbReference>
<dbReference type="Pfam" id="PF00512">
    <property type="entry name" value="HisKA"/>
    <property type="match status" value="1"/>
</dbReference>
<keyword evidence="7 8" id="KW-1133">Transmembrane helix</keyword>
<keyword evidence="11" id="KW-1185">Reference proteome</keyword>
<evidence type="ECO:0000256" key="2">
    <source>
        <dbReference type="ARBA" id="ARBA00012438"/>
    </source>
</evidence>
<dbReference type="InterPro" id="IPR003594">
    <property type="entry name" value="HATPase_dom"/>
</dbReference>
<feature type="transmembrane region" description="Helical" evidence="8">
    <location>
        <begin position="10"/>
        <end position="28"/>
    </location>
</feature>
<dbReference type="EC" id="2.7.13.3" evidence="2"/>
<dbReference type="InterPro" id="IPR003661">
    <property type="entry name" value="HisK_dim/P_dom"/>
</dbReference>
<evidence type="ECO:0000256" key="7">
    <source>
        <dbReference type="ARBA" id="ARBA00022989"/>
    </source>
</evidence>
<dbReference type="SUPFAM" id="SSF47384">
    <property type="entry name" value="Homodimeric domain of signal transducing histidine kinase"/>
    <property type="match status" value="1"/>
</dbReference>
<organism evidence="10 11">
    <name type="scientific">Autumnicola musiva</name>
    <dbReference type="NCBI Taxonomy" id="3075589"/>
    <lineage>
        <taxon>Bacteria</taxon>
        <taxon>Pseudomonadati</taxon>
        <taxon>Bacteroidota</taxon>
        <taxon>Flavobacteriia</taxon>
        <taxon>Flavobacteriales</taxon>
        <taxon>Flavobacteriaceae</taxon>
        <taxon>Autumnicola</taxon>
    </lineage>
</organism>
<keyword evidence="4" id="KW-0808">Transferase</keyword>
<dbReference type="Pfam" id="PF02518">
    <property type="entry name" value="HATPase_c"/>
    <property type="match status" value="1"/>
</dbReference>
<dbReference type="SMART" id="SM00387">
    <property type="entry name" value="HATPase_c"/>
    <property type="match status" value="1"/>
</dbReference>
<accession>A0ABU3D6E0</accession>
<evidence type="ECO:0000313" key="11">
    <source>
        <dbReference type="Proteomes" id="UP001262582"/>
    </source>
</evidence>
<dbReference type="SUPFAM" id="SSF55874">
    <property type="entry name" value="ATPase domain of HSP90 chaperone/DNA topoisomerase II/histidine kinase"/>
    <property type="match status" value="1"/>
</dbReference>
<dbReference type="Gene3D" id="1.10.287.130">
    <property type="match status" value="1"/>
</dbReference>
<feature type="transmembrane region" description="Helical" evidence="8">
    <location>
        <begin position="135"/>
        <end position="158"/>
    </location>
</feature>
<dbReference type="GO" id="GO:0016301">
    <property type="term" value="F:kinase activity"/>
    <property type="evidence" value="ECO:0007669"/>
    <property type="project" value="UniProtKB-KW"/>
</dbReference>
<proteinExistence type="predicted"/>
<dbReference type="SMART" id="SM00388">
    <property type="entry name" value="HisKA"/>
    <property type="match status" value="1"/>
</dbReference>
<evidence type="ECO:0000256" key="6">
    <source>
        <dbReference type="ARBA" id="ARBA00022777"/>
    </source>
</evidence>
<evidence type="ECO:0000256" key="8">
    <source>
        <dbReference type="SAM" id="Phobius"/>
    </source>
</evidence>
<keyword evidence="3" id="KW-0597">Phosphoprotein</keyword>
<evidence type="ECO:0000256" key="4">
    <source>
        <dbReference type="ARBA" id="ARBA00022679"/>
    </source>
</evidence>
<dbReference type="Proteomes" id="UP001262582">
    <property type="component" value="Unassembled WGS sequence"/>
</dbReference>
<feature type="domain" description="Histidine kinase" evidence="9">
    <location>
        <begin position="220"/>
        <end position="424"/>
    </location>
</feature>
<dbReference type="PANTHER" id="PTHR45436:SF5">
    <property type="entry name" value="SENSOR HISTIDINE KINASE TRCS"/>
    <property type="match status" value="1"/>
</dbReference>
<comment type="catalytic activity">
    <reaction evidence="1">
        <text>ATP + protein L-histidine = ADP + protein N-phospho-L-histidine.</text>
        <dbReference type="EC" id="2.7.13.3"/>
    </reaction>
</comment>
<evidence type="ECO:0000259" key="9">
    <source>
        <dbReference type="PROSITE" id="PS50109"/>
    </source>
</evidence>
<protein>
    <recommendedName>
        <fullName evidence="2">histidine kinase</fullName>
        <ecNumber evidence="2">2.7.13.3</ecNumber>
    </recommendedName>
</protein>
<dbReference type="PROSITE" id="PS50109">
    <property type="entry name" value="HIS_KIN"/>
    <property type="match status" value="1"/>
</dbReference>
<gene>
    <name evidence="10" type="ORF">RM539_10070</name>
</gene>
<reference evidence="10 11" key="1">
    <citation type="submission" date="2023-09" db="EMBL/GenBank/DDBJ databases">
        <authorList>
            <person name="Rey-Velasco X."/>
        </authorList>
    </citation>
    <scope>NUCLEOTIDE SEQUENCE [LARGE SCALE GENOMIC DNA]</scope>
    <source>
        <strain evidence="10 11">F117</strain>
    </source>
</reference>